<sequence length="142" mass="16054">MRLRRSDKYREPHKLNMPAMIDIVMLLLIFFMCTSNFVQPENRMQAALSRVEQGVGQQEYMDSVEIELISEADQLRIFCDGTLCDGWAGLRENLRIRREISDMDVIVRGGAGVPFENMVKAVDISHLLGFSKVGFSAKGPGE</sequence>
<feature type="transmembrane region" description="Helical" evidence="8">
    <location>
        <begin position="20"/>
        <end position="38"/>
    </location>
</feature>
<evidence type="ECO:0000256" key="4">
    <source>
        <dbReference type="ARBA" id="ARBA00022692"/>
    </source>
</evidence>
<comment type="subcellular location">
    <subcellularLocation>
        <location evidence="1">Cell membrane</location>
        <topology evidence="1">Single-pass membrane protein</topology>
    </subcellularLocation>
    <subcellularLocation>
        <location evidence="7">Cell membrane</location>
        <topology evidence="7">Single-pass type II membrane protein</topology>
    </subcellularLocation>
</comment>
<dbReference type="PANTHER" id="PTHR30558:SF3">
    <property type="entry name" value="BIOPOLYMER TRANSPORT PROTEIN EXBD-RELATED"/>
    <property type="match status" value="1"/>
</dbReference>
<dbReference type="AlphaFoldDB" id="A0A1U9NNL9"/>
<dbReference type="GO" id="GO:0022857">
    <property type="term" value="F:transmembrane transporter activity"/>
    <property type="evidence" value="ECO:0007669"/>
    <property type="project" value="InterPro"/>
</dbReference>
<dbReference type="GO" id="GO:0005886">
    <property type="term" value="C:plasma membrane"/>
    <property type="evidence" value="ECO:0007669"/>
    <property type="project" value="UniProtKB-SubCell"/>
</dbReference>
<evidence type="ECO:0000256" key="1">
    <source>
        <dbReference type="ARBA" id="ARBA00004162"/>
    </source>
</evidence>
<reference evidence="10" key="1">
    <citation type="submission" date="2017-02" db="EMBL/GenBank/DDBJ databases">
        <title>Comparative genomics and description of representatives of a novel lineage of planctomycetes thriving in anoxic sediments.</title>
        <authorList>
            <person name="Spring S."/>
            <person name="Bunk B."/>
            <person name="Sproer C."/>
        </authorList>
    </citation>
    <scope>NUCLEOTIDE SEQUENCE [LARGE SCALE GENOMIC DNA]</scope>
    <source>
        <strain evidence="10">ST-NAGAB-D1</strain>
    </source>
</reference>
<evidence type="ECO:0000256" key="5">
    <source>
        <dbReference type="ARBA" id="ARBA00022989"/>
    </source>
</evidence>
<dbReference type="Proteomes" id="UP000189674">
    <property type="component" value="Chromosome"/>
</dbReference>
<keyword evidence="10" id="KW-1185">Reference proteome</keyword>
<dbReference type="EMBL" id="CP019791">
    <property type="protein sequence ID" value="AQT69503.1"/>
    <property type="molecule type" value="Genomic_DNA"/>
</dbReference>
<organism evidence="9 10">
    <name type="scientific">Anaerohalosphaera lusitana</name>
    <dbReference type="NCBI Taxonomy" id="1936003"/>
    <lineage>
        <taxon>Bacteria</taxon>
        <taxon>Pseudomonadati</taxon>
        <taxon>Planctomycetota</taxon>
        <taxon>Phycisphaerae</taxon>
        <taxon>Sedimentisphaerales</taxon>
        <taxon>Anaerohalosphaeraceae</taxon>
        <taxon>Anaerohalosphaera</taxon>
    </lineage>
</organism>
<proteinExistence type="inferred from homology"/>
<name>A0A1U9NNL9_9BACT</name>
<evidence type="ECO:0000256" key="8">
    <source>
        <dbReference type="SAM" id="Phobius"/>
    </source>
</evidence>
<comment type="similarity">
    <text evidence="2 7">Belongs to the ExbD/TolR family.</text>
</comment>
<dbReference type="Pfam" id="PF02472">
    <property type="entry name" value="ExbD"/>
    <property type="match status" value="1"/>
</dbReference>
<dbReference type="PANTHER" id="PTHR30558">
    <property type="entry name" value="EXBD MEMBRANE COMPONENT OF PMF-DRIVEN MACROMOLECULE IMPORT SYSTEM"/>
    <property type="match status" value="1"/>
</dbReference>
<dbReference type="GO" id="GO:0015031">
    <property type="term" value="P:protein transport"/>
    <property type="evidence" value="ECO:0007669"/>
    <property type="project" value="UniProtKB-KW"/>
</dbReference>
<protein>
    <submittedName>
        <fullName evidence="9">Protein TolR</fullName>
    </submittedName>
</protein>
<accession>A0A1U9NNL9</accession>
<evidence type="ECO:0000313" key="10">
    <source>
        <dbReference type="Proteomes" id="UP000189674"/>
    </source>
</evidence>
<gene>
    <name evidence="9" type="ORF">STSP2_02694</name>
</gene>
<keyword evidence="7" id="KW-0813">Transport</keyword>
<evidence type="ECO:0000256" key="2">
    <source>
        <dbReference type="ARBA" id="ARBA00005811"/>
    </source>
</evidence>
<keyword evidence="5 8" id="KW-1133">Transmembrane helix</keyword>
<evidence type="ECO:0000256" key="7">
    <source>
        <dbReference type="RuleBase" id="RU003879"/>
    </source>
</evidence>
<keyword evidence="7" id="KW-0653">Protein transport</keyword>
<keyword evidence="4 7" id="KW-0812">Transmembrane</keyword>
<dbReference type="STRING" id="1936003.STSP2_02694"/>
<dbReference type="RefSeq" id="WP_146663184.1">
    <property type="nucleotide sequence ID" value="NZ_CP019791.1"/>
</dbReference>
<evidence type="ECO:0000313" key="9">
    <source>
        <dbReference type="EMBL" id="AQT69503.1"/>
    </source>
</evidence>
<evidence type="ECO:0000256" key="6">
    <source>
        <dbReference type="ARBA" id="ARBA00023136"/>
    </source>
</evidence>
<dbReference type="OrthoDB" id="9793581at2"/>
<dbReference type="KEGG" id="alus:STSP2_02694"/>
<dbReference type="InterPro" id="IPR003400">
    <property type="entry name" value="ExbD"/>
</dbReference>
<keyword evidence="6 8" id="KW-0472">Membrane</keyword>
<keyword evidence="3" id="KW-1003">Cell membrane</keyword>
<evidence type="ECO:0000256" key="3">
    <source>
        <dbReference type="ARBA" id="ARBA00022475"/>
    </source>
</evidence>